<dbReference type="GO" id="GO:0003723">
    <property type="term" value="F:RNA binding"/>
    <property type="evidence" value="ECO:0007669"/>
    <property type="project" value="UniProtKB-UniRule"/>
</dbReference>
<feature type="compositionally biased region" description="Basic and acidic residues" evidence="2">
    <location>
        <begin position="682"/>
        <end position="706"/>
    </location>
</feature>
<dbReference type="Gene3D" id="3.30.70.330">
    <property type="match status" value="2"/>
</dbReference>
<dbReference type="PROSITE" id="PS50102">
    <property type="entry name" value="RRM"/>
    <property type="match status" value="2"/>
</dbReference>
<feature type="compositionally biased region" description="Low complexity" evidence="2">
    <location>
        <begin position="1094"/>
        <end position="1105"/>
    </location>
</feature>
<organism evidence="4 5">
    <name type="scientific">Litomosoides sigmodontis</name>
    <name type="common">Filarial nematode worm</name>
    <dbReference type="NCBI Taxonomy" id="42156"/>
    <lineage>
        <taxon>Eukaryota</taxon>
        <taxon>Metazoa</taxon>
        <taxon>Ecdysozoa</taxon>
        <taxon>Nematoda</taxon>
        <taxon>Chromadorea</taxon>
        <taxon>Rhabditida</taxon>
        <taxon>Spirurina</taxon>
        <taxon>Spiruromorpha</taxon>
        <taxon>Filarioidea</taxon>
        <taxon>Onchocercidae</taxon>
        <taxon>Litomosoides</taxon>
    </lineage>
</organism>
<feature type="region of interest" description="Disordered" evidence="2">
    <location>
        <begin position="682"/>
        <end position="709"/>
    </location>
</feature>
<feature type="compositionally biased region" description="Basic and acidic residues" evidence="2">
    <location>
        <begin position="494"/>
        <end position="507"/>
    </location>
</feature>
<evidence type="ECO:0000256" key="2">
    <source>
        <dbReference type="SAM" id="MobiDB-lite"/>
    </source>
</evidence>
<feature type="non-terminal residue" evidence="4">
    <location>
        <position position="1307"/>
    </location>
</feature>
<keyword evidence="5" id="KW-1185">Reference proteome</keyword>
<dbReference type="OMA" id="ACDSARH"/>
<feature type="region of interest" description="Disordered" evidence="2">
    <location>
        <begin position="816"/>
        <end position="879"/>
    </location>
</feature>
<feature type="compositionally biased region" description="Polar residues" evidence="2">
    <location>
        <begin position="1295"/>
        <end position="1307"/>
    </location>
</feature>
<feature type="compositionally biased region" description="Low complexity" evidence="2">
    <location>
        <begin position="79"/>
        <end position="97"/>
    </location>
</feature>
<dbReference type="PANTHER" id="PTHR15241">
    <property type="entry name" value="TRANSFORMER-2-RELATED"/>
    <property type="match status" value="1"/>
</dbReference>
<dbReference type="SUPFAM" id="SSF54928">
    <property type="entry name" value="RNA-binding domain, RBD"/>
    <property type="match status" value="2"/>
</dbReference>
<dbReference type="EMBL" id="UYRX01000323">
    <property type="protein sequence ID" value="VDK80118.1"/>
    <property type="molecule type" value="Genomic_DNA"/>
</dbReference>
<feature type="compositionally biased region" description="Low complexity" evidence="2">
    <location>
        <begin position="1242"/>
        <end position="1252"/>
    </location>
</feature>
<feature type="compositionally biased region" description="Polar residues" evidence="2">
    <location>
        <begin position="1193"/>
        <end position="1209"/>
    </location>
</feature>
<feature type="compositionally biased region" description="Low complexity" evidence="2">
    <location>
        <begin position="525"/>
        <end position="537"/>
    </location>
</feature>
<feature type="region of interest" description="Disordered" evidence="2">
    <location>
        <begin position="1027"/>
        <end position="1073"/>
    </location>
</feature>
<evidence type="ECO:0000259" key="3">
    <source>
        <dbReference type="PROSITE" id="PS50102"/>
    </source>
</evidence>
<dbReference type="InterPro" id="IPR000504">
    <property type="entry name" value="RRM_dom"/>
</dbReference>
<feature type="region of interest" description="Disordered" evidence="2">
    <location>
        <begin position="1193"/>
        <end position="1307"/>
    </location>
</feature>
<feature type="region of interest" description="Disordered" evidence="2">
    <location>
        <begin position="456"/>
        <end position="647"/>
    </location>
</feature>
<feature type="compositionally biased region" description="Low complexity" evidence="2">
    <location>
        <begin position="551"/>
        <end position="571"/>
    </location>
</feature>
<feature type="region of interest" description="Disordered" evidence="2">
    <location>
        <begin position="1"/>
        <end position="141"/>
    </location>
</feature>
<feature type="compositionally biased region" description="Basic and acidic residues" evidence="2">
    <location>
        <begin position="1283"/>
        <end position="1294"/>
    </location>
</feature>
<protein>
    <recommendedName>
        <fullName evidence="3">RRM domain-containing protein</fullName>
    </recommendedName>
</protein>
<sequence length="1307" mass="142934">MNLRIIWFQRPGKPDSVKMPQHRLSSSRRQSRERERDRERGNSSRTDERSQRSRASGNNDRRISANEQRSLRRSRHSPRASASSDSSRDSASPSGSSGHHHHASSTHTVQSTVIKLGTSGSRRNDASASNELSGSGGHDSLSNVSQSIQGIYVSNLPSSRTEGFLKDGLTNFFKKFGKVVHVMFETESGPNFVEQRRALVIFQRLIDAEKLKDIHHLFGLRLKIKFANHSAVMEAYSSYLTTNGQECSSSQDSCSTPGSSTVDGLASRASRTLYVGGLERRTTDDSLRTRFSCFGHILETEVKNWESPSPFAFIQFADIHSVVCAINSYAQSSQTSSGKNKLKMNWGRTIVSNKIWIGELPSSCSADYLCEKIRMLFTDTFNEVIYDPRYREALLLFNNNESAQRAFSLIKTKQVAFWNADEKKDVHVPVDYCSEKLHDYFVDRKFRSESGSALVNGSGSSSYSGSNIPSSSSGGPAIASTSSSLLAPPPDPPSHLRDTSSRADCRRSGSYTGSRRRTDGRDSCRNSSRSLRYSSYNRSRRRRERARRSDVSPSSSSTTSTSSDSDFSSSSIPDRKRSGAAHSKSGIQRLHRDKDFANRSSSKSSPTQLFPPSIPSAPVSNAVITTPSEKKQRQACHQPAEANTSEREPIVRYVDFKHQQSMPLSGVSVDNELHEASERLMAEQRSRKVEQQQHTDTKRLEDKGSHDNGFYNLTAQGNFTANEISAITSNRIEEIANTLVNVLQHHSKASASTTASAPSAMMSGTQQSHASTCSAQRSTDDACDSARHHLNKPSAGKRTKWPWGNDPIKNHCAIPLDGSANQGKDPRHWKYSPQTSISLPLPKFIQEHRSTPSSSRRSGMPDPFRSPPQQKHEPRCPKSSLPAPICGLAGCNLKWSAVEGSPPQKVNRGRTHSSVSRSESSNSEAMLSPDPSNSTAQPSLVTSAIDIFGDTSPANNSSAYRERLDALGATFQNIEQKFQKTKQNTHLDYDRKGSSQRSYKFEEELERLKARTGSSNSTVTTSQSVTTCSHSTSNTFSDSFTKVRNSNSGAASKEAETQKPIRTPLSVSIPMPPVPVISATSSSYTTGFYTASTSSSNLPSPLRKPLLPPNPSSNQPPSSALAPRIAAYPPDFSVPPPPLPQPPVPPTLPLAAYKSTTTASTSLISAPPPPPPLVCNSTPHLFDSTPLCVASSLQPRNVGPQSGTQSSSWKTAAKPSTPPPTACFTVSSKPNLVSSASGIKPSTSDSVPCSSSFEMDKMWSRTQGTDKVQMKEKEQSKVILKPHLPDKKISKDSANKQPSLSELFRQQ</sequence>
<feature type="compositionally biased region" description="Low complexity" evidence="2">
    <location>
        <begin position="456"/>
        <end position="486"/>
    </location>
</feature>
<feature type="compositionally biased region" description="Polar residues" evidence="2">
    <location>
        <begin position="106"/>
        <end position="133"/>
    </location>
</feature>
<feature type="region of interest" description="Disordered" evidence="2">
    <location>
        <begin position="1091"/>
        <end position="1146"/>
    </location>
</feature>
<feature type="compositionally biased region" description="Pro residues" evidence="2">
    <location>
        <begin position="1132"/>
        <end position="1146"/>
    </location>
</feature>
<dbReference type="Pfam" id="PF00076">
    <property type="entry name" value="RRM_1"/>
    <property type="match status" value="1"/>
</dbReference>
<feature type="region of interest" description="Disordered" evidence="2">
    <location>
        <begin position="784"/>
        <end position="804"/>
    </location>
</feature>
<dbReference type="InterPro" id="IPR012677">
    <property type="entry name" value="Nucleotide-bd_a/b_plait_sf"/>
</dbReference>
<feature type="compositionally biased region" description="Polar residues" evidence="2">
    <location>
        <begin position="1224"/>
        <end position="1241"/>
    </location>
</feature>
<proteinExistence type="predicted"/>
<dbReference type="InterPro" id="IPR035979">
    <property type="entry name" value="RBD_domain_sf"/>
</dbReference>
<feature type="compositionally biased region" description="Polar residues" evidence="2">
    <location>
        <begin position="598"/>
        <end position="610"/>
    </location>
</feature>
<feature type="region of interest" description="Disordered" evidence="2">
    <location>
        <begin position="899"/>
        <end position="937"/>
    </location>
</feature>
<reference evidence="4 5" key="1">
    <citation type="submission" date="2018-08" db="EMBL/GenBank/DDBJ databases">
        <authorList>
            <person name="Laetsch R D."/>
            <person name="Stevens L."/>
            <person name="Kumar S."/>
            <person name="Blaxter L. M."/>
        </authorList>
    </citation>
    <scope>NUCLEOTIDE SEQUENCE [LARGE SCALE GENOMIC DNA]</scope>
</reference>
<feature type="domain" description="RRM" evidence="3">
    <location>
        <begin position="149"/>
        <end position="229"/>
    </location>
</feature>
<name>A0A3P6ULK2_LITSI</name>
<feature type="compositionally biased region" description="Polar residues" evidence="2">
    <location>
        <begin position="1034"/>
        <end position="1050"/>
    </location>
</feature>
<feature type="compositionally biased region" description="Basic and acidic residues" evidence="2">
    <location>
        <begin position="30"/>
        <end position="51"/>
    </location>
</feature>
<dbReference type="PANTHER" id="PTHR15241:SF304">
    <property type="entry name" value="RRM DOMAIN-CONTAINING PROTEIN"/>
    <property type="match status" value="1"/>
</dbReference>
<accession>A0A3P6ULK2</accession>
<feature type="compositionally biased region" description="Basic residues" evidence="2">
    <location>
        <begin position="788"/>
        <end position="800"/>
    </location>
</feature>
<dbReference type="Proteomes" id="UP000277928">
    <property type="component" value="Unassembled WGS sequence"/>
</dbReference>
<evidence type="ECO:0000313" key="5">
    <source>
        <dbReference type="Proteomes" id="UP000277928"/>
    </source>
</evidence>
<dbReference type="STRING" id="42156.A0A3P6ULK2"/>
<keyword evidence="1" id="KW-0694">RNA-binding</keyword>
<dbReference type="OrthoDB" id="6407164at2759"/>
<evidence type="ECO:0000256" key="1">
    <source>
        <dbReference type="PROSITE-ProRule" id="PRU00176"/>
    </source>
</evidence>
<evidence type="ECO:0000313" key="4">
    <source>
        <dbReference type="EMBL" id="VDK80118.1"/>
    </source>
</evidence>
<feature type="compositionally biased region" description="Polar residues" evidence="2">
    <location>
        <begin position="618"/>
        <end position="627"/>
    </location>
</feature>
<feature type="domain" description="RRM" evidence="3">
    <location>
        <begin position="271"/>
        <end position="349"/>
    </location>
</feature>
<feature type="compositionally biased region" description="Low complexity" evidence="2">
    <location>
        <begin position="913"/>
        <end position="928"/>
    </location>
</feature>
<dbReference type="SMART" id="SM00360">
    <property type="entry name" value="RRM"/>
    <property type="match status" value="2"/>
</dbReference>
<gene>
    <name evidence="4" type="ORF">NLS_LOCUS4780</name>
</gene>